<accession>A0AAV4LIX3</accession>
<dbReference type="PANTHER" id="PTHR43693">
    <property type="entry name" value="PROTEIN PHOSPHATASE CHEZ"/>
    <property type="match status" value="1"/>
</dbReference>
<dbReference type="InterPro" id="IPR050992">
    <property type="entry name" value="CheZ_family_phosphatases"/>
</dbReference>
<dbReference type="GO" id="GO:0006935">
    <property type="term" value="P:chemotaxis"/>
    <property type="evidence" value="ECO:0007669"/>
    <property type="project" value="UniProtKB-KW"/>
</dbReference>
<dbReference type="InterPro" id="IPR028976">
    <property type="entry name" value="CheC-like_sf"/>
</dbReference>
<keyword evidence="5" id="KW-1185">Reference proteome</keyword>
<proteinExistence type="predicted"/>
<protein>
    <recommendedName>
        <fullName evidence="3">CheC-like protein domain-containing protein</fullName>
    </recommendedName>
</protein>
<dbReference type="SUPFAM" id="SSF103039">
    <property type="entry name" value="CheC-like"/>
    <property type="match status" value="1"/>
</dbReference>
<feature type="domain" description="CheC-like protein" evidence="3">
    <location>
        <begin position="10"/>
        <end position="43"/>
    </location>
</feature>
<evidence type="ECO:0000256" key="2">
    <source>
        <dbReference type="ARBA" id="ARBA00022801"/>
    </source>
</evidence>
<evidence type="ECO:0000313" key="4">
    <source>
        <dbReference type="EMBL" id="GIM47822.1"/>
    </source>
</evidence>
<evidence type="ECO:0000256" key="1">
    <source>
        <dbReference type="ARBA" id="ARBA00022500"/>
    </source>
</evidence>
<evidence type="ECO:0000313" key="5">
    <source>
        <dbReference type="Proteomes" id="UP001057291"/>
    </source>
</evidence>
<keyword evidence="1" id="KW-0145">Chemotaxis</keyword>
<keyword evidence="2" id="KW-0378">Hydrolase</keyword>
<dbReference type="EMBL" id="BOQE01000001">
    <property type="protein sequence ID" value="GIM47822.1"/>
    <property type="molecule type" value="Genomic_DNA"/>
</dbReference>
<dbReference type="Proteomes" id="UP001057291">
    <property type="component" value="Unassembled WGS sequence"/>
</dbReference>
<dbReference type="CDD" id="cd17909">
    <property type="entry name" value="CheC_ClassI"/>
    <property type="match status" value="1"/>
</dbReference>
<gene>
    <name evidence="4" type="ORF">DNHGIG_33710</name>
</gene>
<comment type="caution">
    <text evidence="4">The sequence shown here is derived from an EMBL/GenBank/DDBJ whole genome shotgun (WGS) entry which is preliminary data.</text>
</comment>
<dbReference type="PANTHER" id="PTHR43693:SF1">
    <property type="entry name" value="PROTEIN PHOSPHATASE CHEZ"/>
    <property type="match status" value="1"/>
</dbReference>
<dbReference type="GO" id="GO:0016787">
    <property type="term" value="F:hydrolase activity"/>
    <property type="evidence" value="ECO:0007669"/>
    <property type="project" value="UniProtKB-KW"/>
</dbReference>
<dbReference type="Pfam" id="PF04509">
    <property type="entry name" value="CheC"/>
    <property type="match status" value="1"/>
</dbReference>
<dbReference type="AlphaFoldDB" id="A0AAV4LIX3"/>
<dbReference type="Gene3D" id="3.40.1550.10">
    <property type="entry name" value="CheC-like"/>
    <property type="match status" value="1"/>
</dbReference>
<evidence type="ECO:0000259" key="3">
    <source>
        <dbReference type="Pfam" id="PF04509"/>
    </source>
</evidence>
<name>A0AAV4LIX3_9BACL</name>
<dbReference type="InterPro" id="IPR007597">
    <property type="entry name" value="CheC"/>
</dbReference>
<sequence length="86" mass="9267">MTELLNLNEFHLDVLREIGNIGAGHAATALSTLLQQEIQMKVPCVRIASFDEIADILGGAEQIVIGVFLRTVGEIPGNIFFSTDIG</sequence>
<organism evidence="4 5">
    <name type="scientific">Collibacillus ludicampi</name>
    <dbReference type="NCBI Taxonomy" id="2771369"/>
    <lineage>
        <taxon>Bacteria</taxon>
        <taxon>Bacillati</taxon>
        <taxon>Bacillota</taxon>
        <taxon>Bacilli</taxon>
        <taxon>Bacillales</taxon>
        <taxon>Alicyclobacillaceae</taxon>
        <taxon>Collibacillus</taxon>
    </lineage>
</organism>
<reference evidence="4" key="1">
    <citation type="journal article" date="2023" name="Int. J. Syst. Evol. Microbiol.">
        <title>Collibacillus ludicampi gen. nov., sp. nov., a new soil bacterium of the family Alicyclobacillaceae.</title>
        <authorList>
            <person name="Jojima T."/>
            <person name="Ioku Y."/>
            <person name="Fukuta Y."/>
            <person name="Shirasaka N."/>
            <person name="Matsumura Y."/>
            <person name="Mori M."/>
        </authorList>
    </citation>
    <scope>NUCLEOTIDE SEQUENCE</scope>
    <source>
        <strain evidence="4">TP075</strain>
    </source>
</reference>